<dbReference type="EMBL" id="METD01000001">
    <property type="protein sequence ID" value="OGB73805.1"/>
    <property type="molecule type" value="Genomic_DNA"/>
</dbReference>
<evidence type="ECO:0000256" key="6">
    <source>
        <dbReference type="ARBA" id="ARBA00022598"/>
    </source>
</evidence>
<dbReference type="GO" id="GO:0005524">
    <property type="term" value="F:ATP binding"/>
    <property type="evidence" value="ECO:0007669"/>
    <property type="project" value="UniProtKB-UniRule"/>
</dbReference>
<reference evidence="18 19" key="1">
    <citation type="journal article" date="2016" name="Nat. Commun.">
        <title>Thousands of microbial genomes shed light on interconnected biogeochemical processes in an aquifer system.</title>
        <authorList>
            <person name="Anantharaman K."/>
            <person name="Brown C.T."/>
            <person name="Hug L.A."/>
            <person name="Sharon I."/>
            <person name="Castelle C.J."/>
            <person name="Probst A.J."/>
            <person name="Thomas B.C."/>
            <person name="Singh A."/>
            <person name="Wilkins M.J."/>
            <person name="Karaoz U."/>
            <person name="Brodie E.L."/>
            <person name="Williams K.H."/>
            <person name="Hubbard S.S."/>
            <person name="Banfield J.F."/>
        </authorList>
    </citation>
    <scope>NUCLEOTIDE SEQUENCE [LARGE SCALE GENOMIC DNA]</scope>
</reference>
<comment type="similarity">
    <text evidence="3 15">Belongs to the class-I aminoacyl-tRNA synthetase family. IleS type 2 subfamily.</text>
</comment>
<dbReference type="GO" id="GO:0002161">
    <property type="term" value="F:aminoacyl-tRNA deacylase activity"/>
    <property type="evidence" value="ECO:0007669"/>
    <property type="project" value="InterPro"/>
</dbReference>
<dbReference type="InterPro" id="IPR002300">
    <property type="entry name" value="aa-tRNA-synth_Ia"/>
</dbReference>
<keyword evidence="7 15" id="KW-0479">Metal-binding</keyword>
<evidence type="ECO:0000256" key="15">
    <source>
        <dbReference type="HAMAP-Rule" id="MF_02003"/>
    </source>
</evidence>
<dbReference type="Pfam" id="PF08264">
    <property type="entry name" value="Anticodon_1"/>
    <property type="match status" value="1"/>
</dbReference>
<comment type="subunit">
    <text evidence="4 15">Monomer.</text>
</comment>
<evidence type="ECO:0000256" key="2">
    <source>
        <dbReference type="ARBA" id="ARBA00004496"/>
    </source>
</evidence>
<comment type="function">
    <text evidence="13 15">Catalyzes the attachment of isoleucine to tRNA(Ile). As IleRS can inadvertently accommodate and process structurally similar amino acids such as valine, to avoid such errors it has two additional distinct tRNA(Ile)-dependent editing activities. One activity is designated as 'pretransfer' editing and involves the hydrolysis of activated Val-AMP. The other activity is designated 'posttransfer' editing and involves deacylation of mischarged Val-tRNA(Ile).</text>
</comment>
<dbReference type="GO" id="GO:0006428">
    <property type="term" value="P:isoleucyl-tRNA aminoacylation"/>
    <property type="evidence" value="ECO:0007669"/>
    <property type="project" value="UniProtKB-UniRule"/>
</dbReference>
<dbReference type="AlphaFoldDB" id="A0A1F4NQQ1"/>
<evidence type="ECO:0000256" key="4">
    <source>
        <dbReference type="ARBA" id="ARBA00011245"/>
    </source>
</evidence>
<accession>A0A1F4NQQ1</accession>
<dbReference type="Pfam" id="PF00133">
    <property type="entry name" value="tRNA-synt_1"/>
    <property type="match status" value="1"/>
</dbReference>
<evidence type="ECO:0000256" key="9">
    <source>
        <dbReference type="ARBA" id="ARBA00022833"/>
    </source>
</evidence>
<dbReference type="InterPro" id="IPR013155">
    <property type="entry name" value="M/V/L/I-tRNA-synth_anticd-bd"/>
</dbReference>
<dbReference type="InterPro" id="IPR033709">
    <property type="entry name" value="Anticodon_Ile_ABEc"/>
</dbReference>
<evidence type="ECO:0000259" key="16">
    <source>
        <dbReference type="Pfam" id="PF00133"/>
    </source>
</evidence>
<dbReference type="SUPFAM" id="SSF52374">
    <property type="entry name" value="Nucleotidylyl transferase"/>
    <property type="match status" value="1"/>
</dbReference>
<dbReference type="CDD" id="cd07961">
    <property type="entry name" value="Anticodon_Ia_Ile_ABEc"/>
    <property type="match status" value="1"/>
</dbReference>
<dbReference type="Gene3D" id="3.40.50.620">
    <property type="entry name" value="HUPs"/>
    <property type="match status" value="2"/>
</dbReference>
<dbReference type="PRINTS" id="PR00984">
    <property type="entry name" value="TRNASYNTHILE"/>
</dbReference>
<dbReference type="SUPFAM" id="SSF50677">
    <property type="entry name" value="ValRS/IleRS/LeuRS editing domain"/>
    <property type="match status" value="1"/>
</dbReference>
<dbReference type="Proteomes" id="UP000178085">
    <property type="component" value="Unassembled WGS sequence"/>
</dbReference>
<feature type="domain" description="Aminoacyl-tRNA synthetase class Ia" evidence="16">
    <location>
        <begin position="19"/>
        <end position="689"/>
    </location>
</feature>
<evidence type="ECO:0000256" key="5">
    <source>
        <dbReference type="ARBA" id="ARBA00022490"/>
    </source>
</evidence>
<dbReference type="Gene3D" id="1.10.730.10">
    <property type="entry name" value="Isoleucyl-tRNA Synthetase, Domain 1"/>
    <property type="match status" value="1"/>
</dbReference>
<organism evidence="18 19">
    <name type="scientific">candidate division Kazan bacterium RIFCSPLOWO2_01_FULL_45_19</name>
    <dbReference type="NCBI Taxonomy" id="1798538"/>
    <lineage>
        <taxon>Bacteria</taxon>
        <taxon>Bacteria division Kazan-3B-28</taxon>
    </lineage>
</organism>
<dbReference type="FunFam" id="3.40.50.620:FF:000075">
    <property type="entry name" value="Isoleucine--tRNA ligase"/>
    <property type="match status" value="1"/>
</dbReference>
<dbReference type="SUPFAM" id="SSF47323">
    <property type="entry name" value="Anticodon-binding domain of a subclass of class I aminoacyl-tRNA synthetases"/>
    <property type="match status" value="1"/>
</dbReference>
<dbReference type="GO" id="GO:0004822">
    <property type="term" value="F:isoleucine-tRNA ligase activity"/>
    <property type="evidence" value="ECO:0007669"/>
    <property type="project" value="UniProtKB-UniRule"/>
</dbReference>
<keyword evidence="12 15" id="KW-0030">Aminoacyl-tRNA synthetase</keyword>
<dbReference type="FunFam" id="3.40.50.620:FF:000063">
    <property type="entry name" value="Isoleucine--tRNA ligase"/>
    <property type="match status" value="1"/>
</dbReference>
<feature type="short sequence motif" description="'HIGH' region" evidence="15">
    <location>
        <begin position="49"/>
        <end position="59"/>
    </location>
</feature>
<comment type="subcellular location">
    <subcellularLocation>
        <location evidence="2 15">Cytoplasm</location>
    </subcellularLocation>
</comment>
<keyword evidence="5 15" id="KW-0963">Cytoplasm</keyword>
<dbReference type="GO" id="GO:0000049">
    <property type="term" value="F:tRNA binding"/>
    <property type="evidence" value="ECO:0007669"/>
    <property type="project" value="InterPro"/>
</dbReference>
<evidence type="ECO:0000256" key="13">
    <source>
        <dbReference type="ARBA" id="ARBA00025217"/>
    </source>
</evidence>
<name>A0A1F4NQQ1_UNCK3</name>
<evidence type="ECO:0000256" key="14">
    <source>
        <dbReference type="ARBA" id="ARBA00048359"/>
    </source>
</evidence>
<dbReference type="EC" id="6.1.1.5" evidence="15"/>
<evidence type="ECO:0000259" key="17">
    <source>
        <dbReference type="Pfam" id="PF08264"/>
    </source>
</evidence>
<comment type="catalytic activity">
    <reaction evidence="14 15">
        <text>tRNA(Ile) + L-isoleucine + ATP = L-isoleucyl-tRNA(Ile) + AMP + diphosphate</text>
        <dbReference type="Rhea" id="RHEA:11060"/>
        <dbReference type="Rhea" id="RHEA-COMP:9666"/>
        <dbReference type="Rhea" id="RHEA-COMP:9695"/>
        <dbReference type="ChEBI" id="CHEBI:30616"/>
        <dbReference type="ChEBI" id="CHEBI:33019"/>
        <dbReference type="ChEBI" id="CHEBI:58045"/>
        <dbReference type="ChEBI" id="CHEBI:78442"/>
        <dbReference type="ChEBI" id="CHEBI:78528"/>
        <dbReference type="ChEBI" id="CHEBI:456215"/>
        <dbReference type="EC" id="6.1.1.5"/>
    </reaction>
</comment>
<evidence type="ECO:0000256" key="1">
    <source>
        <dbReference type="ARBA" id="ARBA00001947"/>
    </source>
</evidence>
<keyword evidence="6 15" id="KW-0436">Ligase</keyword>
<evidence type="ECO:0000313" key="18">
    <source>
        <dbReference type="EMBL" id="OGB73805.1"/>
    </source>
</evidence>
<dbReference type="GO" id="GO:0005737">
    <property type="term" value="C:cytoplasm"/>
    <property type="evidence" value="ECO:0007669"/>
    <property type="project" value="UniProtKB-SubCell"/>
</dbReference>
<gene>
    <name evidence="15" type="primary">ileS</name>
    <name evidence="18" type="ORF">A3K51_03205</name>
</gene>
<evidence type="ECO:0000256" key="12">
    <source>
        <dbReference type="ARBA" id="ARBA00023146"/>
    </source>
</evidence>
<dbReference type="InterPro" id="IPR002301">
    <property type="entry name" value="Ile-tRNA-ligase"/>
</dbReference>
<feature type="short sequence motif" description="'KMSKS' region" evidence="15">
    <location>
        <begin position="661"/>
        <end position="665"/>
    </location>
</feature>
<evidence type="ECO:0000256" key="7">
    <source>
        <dbReference type="ARBA" id="ARBA00022723"/>
    </source>
</evidence>
<dbReference type="InterPro" id="IPR009008">
    <property type="entry name" value="Val/Leu/Ile-tRNA-synth_edit"/>
</dbReference>
<evidence type="ECO:0000256" key="3">
    <source>
        <dbReference type="ARBA" id="ARBA00007078"/>
    </source>
</evidence>
<protein>
    <recommendedName>
        <fullName evidence="15">Isoleucine--tRNA ligase</fullName>
        <ecNumber evidence="15">6.1.1.5</ecNumber>
    </recommendedName>
    <alternativeName>
        <fullName evidence="15">Isoleucyl-tRNA synthetase</fullName>
        <shortName evidence="15">IleRS</shortName>
    </alternativeName>
</protein>
<keyword evidence="11 15" id="KW-0648">Protein biosynthesis</keyword>
<dbReference type="InterPro" id="IPR009080">
    <property type="entry name" value="tRNAsynth_Ia_anticodon-bd"/>
</dbReference>
<dbReference type="GO" id="GO:0008270">
    <property type="term" value="F:zinc ion binding"/>
    <property type="evidence" value="ECO:0007669"/>
    <property type="project" value="UniProtKB-UniRule"/>
</dbReference>
<keyword evidence="8 15" id="KW-0547">Nucleotide-binding</keyword>
<dbReference type="PANTHER" id="PTHR42780">
    <property type="entry name" value="SOLEUCYL-TRNA SYNTHETASE"/>
    <property type="match status" value="1"/>
</dbReference>
<comment type="domain">
    <text evidence="15">IleRS has two distinct active sites: one for aminoacylation and one for editing. The misactivated valine is translocated from the active site to the editing site, which sterically excludes the correctly activated isoleucine. The single editing site contains two valyl binding pockets, one specific for each substrate (Val-AMP or Val-tRNA(Ile)).</text>
</comment>
<dbReference type="InterPro" id="IPR014729">
    <property type="entry name" value="Rossmann-like_a/b/a_fold"/>
</dbReference>
<dbReference type="PANTHER" id="PTHR42780:SF1">
    <property type="entry name" value="ISOLEUCINE--TRNA LIGASE, CYTOPLASMIC"/>
    <property type="match status" value="1"/>
</dbReference>
<evidence type="ECO:0000256" key="11">
    <source>
        <dbReference type="ARBA" id="ARBA00022917"/>
    </source>
</evidence>
<feature type="binding site" evidence="15">
    <location>
        <position position="664"/>
    </location>
    <ligand>
        <name>ATP</name>
        <dbReference type="ChEBI" id="CHEBI:30616"/>
    </ligand>
</feature>
<dbReference type="Pfam" id="PF19302">
    <property type="entry name" value="DUF5915"/>
    <property type="match status" value="1"/>
</dbReference>
<keyword evidence="9 15" id="KW-0862">Zinc</keyword>
<keyword evidence="10 15" id="KW-0067">ATP-binding</keyword>
<dbReference type="NCBIfam" id="TIGR00392">
    <property type="entry name" value="ileS"/>
    <property type="match status" value="1"/>
</dbReference>
<dbReference type="HAMAP" id="MF_02003">
    <property type="entry name" value="Ile_tRNA_synth_type2"/>
    <property type="match status" value="1"/>
</dbReference>
<dbReference type="InterPro" id="IPR023586">
    <property type="entry name" value="Ile-tRNA-ligase_type2"/>
</dbReference>
<evidence type="ECO:0000256" key="8">
    <source>
        <dbReference type="ARBA" id="ARBA00022741"/>
    </source>
</evidence>
<proteinExistence type="inferred from homology"/>
<feature type="domain" description="Methionyl/Valyl/Leucyl/Isoleucyl-tRNA synthetase anticodon-binding" evidence="17">
    <location>
        <begin position="747"/>
        <end position="894"/>
    </location>
</feature>
<evidence type="ECO:0000313" key="19">
    <source>
        <dbReference type="Proteomes" id="UP000178085"/>
    </source>
</evidence>
<comment type="cofactor">
    <cofactor evidence="1 15">
        <name>Zn(2+)</name>
        <dbReference type="ChEBI" id="CHEBI:29105"/>
    </cofactor>
</comment>
<sequence>MKFKPIDSRVDFAKQEEEVLEFWDKEKIFTKSLEQRHGGKRYVFFEGPPTANAKPGLHHALARYFKDLFPRYKTMRGYLVERKAGWDTHGLPVEIAVEKELKLTSKPDIEKYGVAKFNAKAKESVWQHKEDWEKFTKRSGFWLDMEHPYITYEPDYIESVWWILKQAWDKGLIYQGHRVVPRCPRCGTALSSHEVAQGYREVSETSLYVKFRVKEAGSPSQLRQGFDGQAVPRGTSKNTFLLAWTTTPWTLPGNVALAIGNEISYCKLKVTQRSHPERSDSVVEGSSNQIPRHARNDNTEYLILAEELIEKVFGKEKVEIVDRFQGKDLVGFEYEPLFPGAVPDNTPNYQNAFKVYPAGFVTTDEGTGVVHTAVMYGEDDYQLGEKVGLPKFHTVLPDGTFGPTVGEWAGKFVKDSEVEKGIIEYLRENQSLFKEEKFTHDYPFCWRCETPLLYYAAESWFIAMSKLRDQLIKNNDAVEWTPSHIKDGRFGEWLREVKDWGISRERYWGTPLPFWMPVRTTDGEAAVGGSDDKPMCVGSFSELNKLAKDPSLVGTNFDPHKPFVDEIVLVKDGKEFKRVPEVLDVWFDSGAMPFAQWHYPIENAEKIDRGEAFPADFISEAIDQTRGWFYTMLAISTMLGKPAPYKQVICLGHILDKHGKKMSKSKGNTVDPWTIFDKYGSDALRWYLYTINQPGLSKNFDEEGVKTVVRRLMLTIWNTYSFFVTYANIDGFIPDLNVKVKPTEVLDKWIWTRHDQLIEHVTYHLDRYEPMAACQAIESFVDDLSNWYIRRNRRRFWRTGDASQTKDKQQAYVVLHAVLKDLTKLMAPFMPFLSEAIYANLKTDEEPISVHLTTWPRAGKVDELILEEMSQVRHWVELGLNQREVAGIKVRQPLARFSIKAKQLDGDLIAILCEELNVKEIVLGDNIEQLDTKLTDKLLEEGLVRELVRAIQVLRKESGFEIQDHISITWQTESKALRQAIKVWGEYIQSETLADILIQSENDGYEVKIEDNVVKLVVEKK</sequence>
<comment type="caution">
    <text evidence="18">The sequence shown here is derived from an EMBL/GenBank/DDBJ whole genome shotgun (WGS) entry which is preliminary data.</text>
</comment>
<evidence type="ECO:0000256" key="10">
    <source>
        <dbReference type="ARBA" id="ARBA00022840"/>
    </source>
</evidence>